<dbReference type="RefSeq" id="WP_003135063.1">
    <property type="nucleotide sequence ID" value="NZ_AMQS01000008.1"/>
</dbReference>
<evidence type="ECO:0000313" key="3">
    <source>
        <dbReference type="Proteomes" id="UP000006787"/>
    </source>
</evidence>
<evidence type="ECO:0000256" key="1">
    <source>
        <dbReference type="SAM" id="MobiDB-lite"/>
    </source>
</evidence>
<comment type="caution">
    <text evidence="2">The sequence shown here is derived from an EMBL/GenBank/DDBJ whole genome shotgun (WGS) entry which is preliminary data.</text>
</comment>
<dbReference type="Proteomes" id="UP000006787">
    <property type="component" value="Unassembled WGS sequence"/>
</dbReference>
<dbReference type="PATRIC" id="fig|1231377.3.peg.728"/>
<organism evidence="2 3">
    <name type="scientific">Lactococcus garvieae DCC43</name>
    <dbReference type="NCBI Taxonomy" id="1231377"/>
    <lineage>
        <taxon>Bacteria</taxon>
        <taxon>Bacillati</taxon>
        <taxon>Bacillota</taxon>
        <taxon>Bacilli</taxon>
        <taxon>Lactobacillales</taxon>
        <taxon>Streptococcaceae</taxon>
        <taxon>Lactococcus</taxon>
    </lineage>
</organism>
<feature type="region of interest" description="Disordered" evidence="1">
    <location>
        <begin position="146"/>
        <end position="172"/>
    </location>
</feature>
<dbReference type="AlphaFoldDB" id="K2PNM0"/>
<proteinExistence type="predicted"/>
<dbReference type="EMBL" id="AMQS01000008">
    <property type="protein sequence ID" value="EKF51864.1"/>
    <property type="molecule type" value="Genomic_DNA"/>
</dbReference>
<sequence length="371" mass="39434">MRKNIKGFVLMGALIIGIFANIGKIEASSIATDDSSHTAGTSNALLDPATSSSPLQSEIYFSFQWGEAIPNATLPEAFTQRGELKTRIIPPVVSLPKNITIQQVANHQGIVYATLEEACRSTQYTAKGVSFVIYLGKDVSTVEGETAVTPDVPNPESIAPPNPITPTVPTNPETPDIVIPPTITEPPKPITPTAPPIDPDITLPPVPIDPPKPVTPTAPPVNPVTPDITLPLVTVDPPKPLTPIAPPTSHEKKVDGPTKEKNEPKKLKPTTVKKVNDRKEPNVGPTYSTRETFPAQSLTLVPQSTAYLVDNTAEGELRQQLPHVAEKVASRKHAIAVNAAGAGGVVTGIGTSALLLSALKKIGWLRHFFSQ</sequence>
<accession>K2PNM0</accession>
<gene>
    <name evidence="2" type="ORF">C426_0726</name>
</gene>
<feature type="compositionally biased region" description="Basic and acidic residues" evidence="1">
    <location>
        <begin position="249"/>
        <end position="266"/>
    </location>
</feature>
<evidence type="ECO:0000313" key="2">
    <source>
        <dbReference type="EMBL" id="EKF51864.1"/>
    </source>
</evidence>
<protein>
    <submittedName>
        <fullName evidence="2">Uncharacterized protein</fullName>
    </submittedName>
</protein>
<feature type="region of interest" description="Disordered" evidence="1">
    <location>
        <begin position="239"/>
        <end position="291"/>
    </location>
</feature>
<reference evidence="2 3" key="1">
    <citation type="journal article" date="2012" name="J. Bacteriol.">
        <title>Genome Sequence of the Bacteriocin-Producing Strain Lactococcus garvieae DCC43.</title>
        <authorList>
            <person name="Gabrielsen C."/>
            <person name="Brede D.A."/>
            <person name="Hernandez P.E."/>
            <person name="Nes I.F."/>
            <person name="Diep D.B."/>
        </authorList>
    </citation>
    <scope>NUCLEOTIDE SEQUENCE [LARGE SCALE GENOMIC DNA]</scope>
    <source>
        <strain evidence="2 3">DCC43</strain>
    </source>
</reference>
<name>K2PNM0_9LACT</name>